<reference evidence="3 4" key="1">
    <citation type="submission" date="2021-05" db="EMBL/GenBank/DDBJ databases">
        <title>Genome Assembly of Synthetic Allotetraploid Brassica napus Reveals Homoeologous Exchanges between Subgenomes.</title>
        <authorList>
            <person name="Davis J.T."/>
        </authorList>
    </citation>
    <scope>NUCLEOTIDE SEQUENCE [LARGE SCALE GENOMIC DNA]</scope>
    <source>
        <strain evidence="4">cv. Da-Ae</strain>
        <tissue evidence="3">Seedling</tissue>
    </source>
</reference>
<dbReference type="PANTHER" id="PTHR13832:SF671">
    <property type="entry name" value="PROTEIN PHOSPHATASE 2C 66-RELATED"/>
    <property type="match status" value="1"/>
</dbReference>
<sequence length="392" mass="42886">MGNGVTTLSPCCTGTVAGEISRRYDVSLVHDGLGHSFCYIRPDVTGVAVSPSYTPEIPLRSEPIPETTTFRSISGASVSANPSTALSGSASSDSDCMYSSASAFESSGNFASLPLQPVPRGGSTCQSVRLEEKPMKKKKVRRKASPEKTKPKKKKNFLTFKALFTNLISNNKPSSKKSVIEPINGSESPDSDRHHEPEIVNENPKPDHKREAKEEEEEQSKCSVLDVQWAQGKAGEDRVHVVVSEENGWVFVGIYDGFSGPDAPDYLLNNLYTAVQKELNGLLYSDSGKENFPVTTNIDAVASGARNQEKSVKWRCEWENNDTKSDNDCDQKGSNSTTTNHGDVLRALVQALRKTEEAYLELADTMVEENPELALMGSCVLVTLMKEKMFMS</sequence>
<feature type="region of interest" description="Disordered" evidence="1">
    <location>
        <begin position="115"/>
        <end position="152"/>
    </location>
</feature>
<dbReference type="SUPFAM" id="SSF81606">
    <property type="entry name" value="PP2C-like"/>
    <property type="match status" value="1"/>
</dbReference>
<dbReference type="EMBL" id="JAGKQM010001600">
    <property type="protein sequence ID" value="KAH0851659.1"/>
    <property type="molecule type" value="Genomic_DNA"/>
</dbReference>
<feature type="region of interest" description="Disordered" evidence="1">
    <location>
        <begin position="174"/>
        <end position="223"/>
    </location>
</feature>
<organism evidence="3 4">
    <name type="scientific">Brassica napus</name>
    <name type="common">Rape</name>
    <dbReference type="NCBI Taxonomy" id="3708"/>
    <lineage>
        <taxon>Eukaryota</taxon>
        <taxon>Viridiplantae</taxon>
        <taxon>Streptophyta</taxon>
        <taxon>Embryophyta</taxon>
        <taxon>Tracheophyta</taxon>
        <taxon>Spermatophyta</taxon>
        <taxon>Magnoliopsida</taxon>
        <taxon>eudicotyledons</taxon>
        <taxon>Gunneridae</taxon>
        <taxon>Pentapetalae</taxon>
        <taxon>rosids</taxon>
        <taxon>malvids</taxon>
        <taxon>Brassicales</taxon>
        <taxon>Brassicaceae</taxon>
        <taxon>Brassiceae</taxon>
        <taxon>Brassica</taxon>
    </lineage>
</organism>
<evidence type="ECO:0000313" key="4">
    <source>
        <dbReference type="Proteomes" id="UP000824890"/>
    </source>
</evidence>
<dbReference type="Proteomes" id="UP000824890">
    <property type="component" value="Unassembled WGS sequence"/>
</dbReference>
<dbReference type="InterPro" id="IPR036457">
    <property type="entry name" value="PPM-type-like_dom_sf"/>
</dbReference>
<dbReference type="Gene3D" id="3.60.40.10">
    <property type="entry name" value="PPM-type phosphatase domain"/>
    <property type="match status" value="1"/>
</dbReference>
<accession>A0ABQ7X6S6</accession>
<dbReference type="PROSITE" id="PS51746">
    <property type="entry name" value="PPM_2"/>
    <property type="match status" value="1"/>
</dbReference>
<dbReference type="InterPro" id="IPR001932">
    <property type="entry name" value="PPM-type_phosphatase-like_dom"/>
</dbReference>
<protein>
    <recommendedName>
        <fullName evidence="2">PPM-type phosphatase domain-containing protein</fullName>
    </recommendedName>
</protein>
<evidence type="ECO:0000313" key="3">
    <source>
        <dbReference type="EMBL" id="KAH0851659.1"/>
    </source>
</evidence>
<evidence type="ECO:0000259" key="2">
    <source>
        <dbReference type="PROSITE" id="PS51746"/>
    </source>
</evidence>
<keyword evidence="4" id="KW-1185">Reference proteome</keyword>
<feature type="domain" description="PPM-type phosphatase" evidence="2">
    <location>
        <begin position="221"/>
        <end position="392"/>
    </location>
</feature>
<dbReference type="PANTHER" id="PTHR13832">
    <property type="entry name" value="PROTEIN PHOSPHATASE 2C"/>
    <property type="match status" value="1"/>
</dbReference>
<feature type="compositionally biased region" description="Basic and acidic residues" evidence="1">
    <location>
        <begin position="190"/>
        <end position="213"/>
    </location>
</feature>
<proteinExistence type="predicted"/>
<comment type="caution">
    <text evidence="3">The sequence shown here is derived from an EMBL/GenBank/DDBJ whole genome shotgun (WGS) entry which is preliminary data.</text>
</comment>
<dbReference type="InterPro" id="IPR015655">
    <property type="entry name" value="PP2C"/>
</dbReference>
<evidence type="ECO:0000256" key="1">
    <source>
        <dbReference type="SAM" id="MobiDB-lite"/>
    </source>
</evidence>
<name>A0ABQ7X6S6_BRANA</name>
<gene>
    <name evidence="3" type="ORF">HID58_094579</name>
</gene>